<reference evidence="8 10" key="2">
    <citation type="journal article" date="2018" name="PLoS ONE">
        <title>Phenotypic characterization and whole genome analysis of extended-spectrum beta-lactamase-producing bacteria isolated from dogs in Germany.</title>
        <authorList>
            <person name="Boehmer T."/>
            <person name="Vogler A.J."/>
            <person name="Thomas A."/>
            <person name="Sauer S."/>
            <person name="Hergenroether M."/>
            <person name="Straubinger R.K."/>
            <person name="Birdsell D."/>
            <person name="Keim P."/>
            <person name="Sahl J.W."/>
            <person name="Williamson C.H."/>
            <person name="Riehm J.M."/>
        </authorList>
    </citation>
    <scope>NUCLEOTIDE SEQUENCE [LARGE SCALE GENOMIC DNA]</scope>
    <source>
        <strain evidence="8 10">AFG_SD03_1510_Ahy_093</strain>
    </source>
</reference>
<dbReference type="PANTHER" id="PTHR11101:SF80">
    <property type="entry name" value="PHOSPHATE TRANSPORTER"/>
    <property type="match status" value="1"/>
</dbReference>
<comment type="similarity">
    <text evidence="6">Belongs to the inorganic phosphate transporter (PiT) (TC 2.A.20) family.</text>
</comment>
<reference evidence="7" key="5">
    <citation type="submission" date="2020-01" db="EMBL/GenBank/DDBJ databases">
        <authorList>
            <consortium name="NCBI Pathogen Detection Project"/>
        </authorList>
    </citation>
    <scope>NUCLEOTIDE SEQUENCE</scope>
    <source>
        <strain evidence="7">OLC2673_Aeromonas</strain>
    </source>
</reference>
<evidence type="ECO:0000313" key="11">
    <source>
        <dbReference type="Proteomes" id="UP000859505"/>
    </source>
</evidence>
<accession>A0A081UYW1</accession>
<feature type="transmembrane region" description="Helical" evidence="6">
    <location>
        <begin position="185"/>
        <end position="205"/>
    </location>
</feature>
<proteinExistence type="inferred from homology"/>
<dbReference type="eggNOG" id="COG0306">
    <property type="taxonomic scope" value="Bacteria"/>
</dbReference>
<reference evidence="7" key="1">
    <citation type="journal article" date="2018" name="Genome Biol.">
        <title>SKESA: strategic k-mer extension for scrupulous assemblies.</title>
        <authorList>
            <person name="Souvorov A."/>
            <person name="Agarwala R."/>
            <person name="Lipman D.J."/>
        </authorList>
    </citation>
    <scope>NUCLEOTIDE SEQUENCE</scope>
    <source>
        <strain evidence="7">OLC2673_Aeromonas</strain>
    </source>
</reference>
<keyword evidence="4 6" id="KW-1133">Transmembrane helix</keyword>
<dbReference type="Proteomes" id="UP001214666">
    <property type="component" value="Chromosome"/>
</dbReference>
<dbReference type="EMBL" id="PUTQ01000047">
    <property type="protein sequence ID" value="RCF43019.1"/>
    <property type="molecule type" value="Genomic_DNA"/>
</dbReference>
<evidence type="ECO:0000256" key="6">
    <source>
        <dbReference type="RuleBase" id="RU363058"/>
    </source>
</evidence>
<dbReference type="Pfam" id="PF01384">
    <property type="entry name" value="PHO4"/>
    <property type="match status" value="1"/>
</dbReference>
<dbReference type="RefSeq" id="WP_016352095.1">
    <property type="nucleotide sequence ID" value="NZ_AP019193.1"/>
</dbReference>
<evidence type="ECO:0000256" key="1">
    <source>
        <dbReference type="ARBA" id="ARBA00004141"/>
    </source>
</evidence>
<reference evidence="8" key="4">
    <citation type="submission" date="2018-02" db="EMBL/GenBank/DDBJ databases">
        <authorList>
            <person name="Williamson C."/>
        </authorList>
    </citation>
    <scope>NUCLEOTIDE SEQUENCE</scope>
    <source>
        <strain evidence="8">AFG_SD03_1510_Ahy_093</strain>
    </source>
</reference>
<feature type="transmembrane region" description="Helical" evidence="6">
    <location>
        <begin position="46"/>
        <end position="65"/>
    </location>
</feature>
<protein>
    <recommendedName>
        <fullName evidence="6">Phosphate transporter</fullName>
    </recommendedName>
</protein>
<evidence type="ECO:0000313" key="9">
    <source>
        <dbReference type="EMBL" id="WEE26667.1"/>
    </source>
</evidence>
<evidence type="ECO:0000256" key="2">
    <source>
        <dbReference type="ARBA" id="ARBA00022448"/>
    </source>
</evidence>
<feature type="transmembrane region" description="Helical" evidence="6">
    <location>
        <begin position="142"/>
        <end position="165"/>
    </location>
</feature>
<feature type="transmembrane region" description="Helical" evidence="6">
    <location>
        <begin position="304"/>
        <end position="323"/>
    </location>
</feature>
<organism evidence="7 11">
    <name type="scientific">Aeromonas hydrophila</name>
    <dbReference type="NCBI Taxonomy" id="644"/>
    <lineage>
        <taxon>Bacteria</taxon>
        <taxon>Pseudomonadati</taxon>
        <taxon>Pseudomonadota</taxon>
        <taxon>Gammaproteobacteria</taxon>
        <taxon>Aeromonadales</taxon>
        <taxon>Aeromonadaceae</taxon>
        <taxon>Aeromonas</taxon>
    </lineage>
</organism>
<feature type="transmembrane region" description="Helical" evidence="6">
    <location>
        <begin position="86"/>
        <end position="106"/>
    </location>
</feature>
<dbReference type="GO" id="GO:0035435">
    <property type="term" value="P:phosphate ion transmembrane transport"/>
    <property type="evidence" value="ECO:0007669"/>
    <property type="project" value="TreeGrafter"/>
</dbReference>
<gene>
    <name evidence="8" type="ORF">C6C11_22520</name>
    <name evidence="7" type="ORF">JAJ28_000428</name>
    <name evidence="9" type="ORF">PY771_24325</name>
</gene>
<feature type="transmembrane region" description="Helical" evidence="6">
    <location>
        <begin position="7"/>
        <end position="26"/>
    </location>
</feature>
<comment type="subcellular location">
    <subcellularLocation>
        <location evidence="1 6">Membrane</location>
        <topology evidence="1 6">Multi-pass membrane protein</topology>
    </subcellularLocation>
</comment>
<feature type="transmembrane region" description="Helical" evidence="6">
    <location>
        <begin position="217"/>
        <end position="236"/>
    </location>
</feature>
<evidence type="ECO:0000313" key="8">
    <source>
        <dbReference type="EMBL" id="RCF43019.1"/>
    </source>
</evidence>
<evidence type="ECO:0000256" key="5">
    <source>
        <dbReference type="ARBA" id="ARBA00023136"/>
    </source>
</evidence>
<feature type="transmembrane region" description="Helical" evidence="6">
    <location>
        <begin position="344"/>
        <end position="364"/>
    </location>
</feature>
<dbReference type="EMBL" id="CP118942">
    <property type="protein sequence ID" value="WEE26667.1"/>
    <property type="molecule type" value="Genomic_DNA"/>
</dbReference>
<dbReference type="KEGG" id="aaj:BOQ57_19700"/>
<reference evidence="9" key="6">
    <citation type="submission" date="2023-02" db="EMBL/GenBank/DDBJ databases">
        <title>The sequence of Aeromonas hydrophila K533.</title>
        <authorList>
            <person name="Luo X."/>
        </authorList>
    </citation>
    <scope>NUCLEOTIDE SEQUENCE</scope>
    <source>
        <strain evidence="9">K533</strain>
    </source>
</reference>
<keyword evidence="6" id="KW-0592">Phosphate transport</keyword>
<dbReference type="Proteomes" id="UP000253075">
    <property type="component" value="Unassembled WGS sequence"/>
</dbReference>
<dbReference type="AlphaFoldDB" id="A0A081UYW1"/>
<feature type="transmembrane region" description="Helical" evidence="6">
    <location>
        <begin position="370"/>
        <end position="388"/>
    </location>
</feature>
<keyword evidence="3 6" id="KW-0812">Transmembrane</keyword>
<evidence type="ECO:0000256" key="3">
    <source>
        <dbReference type="ARBA" id="ARBA00022692"/>
    </source>
</evidence>
<evidence type="ECO:0000256" key="4">
    <source>
        <dbReference type="ARBA" id="ARBA00022989"/>
    </source>
</evidence>
<name>A0A081UYW1_AERHY</name>
<evidence type="ECO:0000313" key="7">
    <source>
        <dbReference type="EMBL" id="HAT6342762.1"/>
    </source>
</evidence>
<keyword evidence="2 6" id="KW-0813">Transport</keyword>
<reference evidence="10" key="3">
    <citation type="submission" date="2018-02" db="EMBL/GenBank/DDBJ databases">
        <title>Phenotypic characterization and whole genome analysis of multidrug-resistant, extended-spectrum beta-lactamase-producing bacteria isolated from dogs in Germany.</title>
        <authorList>
            <person name="Williamson C."/>
        </authorList>
    </citation>
    <scope>NUCLEOTIDE SEQUENCE [LARGE SCALE GENOMIC DNA]</scope>
    <source>
        <strain evidence="10">AFG_SD03_1510_Ahy_093</strain>
    </source>
</reference>
<dbReference type="GO" id="GO:0005315">
    <property type="term" value="F:phosphate transmembrane transporter activity"/>
    <property type="evidence" value="ECO:0007669"/>
    <property type="project" value="InterPro"/>
</dbReference>
<evidence type="ECO:0000313" key="10">
    <source>
        <dbReference type="Proteomes" id="UP000253075"/>
    </source>
</evidence>
<dbReference type="EMBL" id="DACTUL010000002">
    <property type="protein sequence ID" value="HAT6342762.1"/>
    <property type="molecule type" value="Genomic_DNA"/>
</dbReference>
<sequence>MDIIANYGTTLVLVAALFGFLMAWGIGANDVANAMGTSVGTKSLTIRQAIIIAMIFEFAGAYLAGGEVTATIRNGIIDSNAFADTPDLLVLGMIASLLAAGAWLILASYFGWPVSTTHSIIGAIVGFAVVSIGPEAVQWSKFGGIVGSWIITPAISGVIAYFMFISVQKLIFNTDDPLNNAKRYVPFYMFLTALVICLVTIKKGLTHVGLHLTDGEGILLSIAISIAVAFAGWLYIRGQQYNPQDDSKMHFANVEKVFGILMIITACAMAFAHGSNDVANAIGPLSAVASIVAAGGEIGGSSHIAWWILPLGGIGIVIGLATMGEKVMATVGTGITHLTPSRGFAAQLATAATVVIASGTGLPISTTQTLVGAVMGVGLARGIAALNLGVLRNIVVSWVITLPAGAILAIAIFYVLQICFS</sequence>
<feature type="transmembrane region" description="Helical" evidence="6">
    <location>
        <begin position="395"/>
        <end position="416"/>
    </location>
</feature>
<dbReference type="Proteomes" id="UP000859505">
    <property type="component" value="Unassembled WGS sequence"/>
</dbReference>
<keyword evidence="5 6" id="KW-0472">Membrane</keyword>
<dbReference type="GO" id="GO:0016020">
    <property type="term" value="C:membrane"/>
    <property type="evidence" value="ECO:0007669"/>
    <property type="project" value="UniProtKB-SubCell"/>
</dbReference>
<feature type="transmembrane region" description="Helical" evidence="6">
    <location>
        <begin position="256"/>
        <end position="274"/>
    </location>
</feature>
<dbReference type="InterPro" id="IPR001204">
    <property type="entry name" value="Phos_transporter"/>
</dbReference>
<dbReference type="PANTHER" id="PTHR11101">
    <property type="entry name" value="PHOSPHATE TRANSPORTER"/>
    <property type="match status" value="1"/>
</dbReference>